<organism evidence="1 2">
    <name type="scientific">Pseudoduganella namucuonensis</name>
    <dbReference type="NCBI Taxonomy" id="1035707"/>
    <lineage>
        <taxon>Bacteria</taxon>
        <taxon>Pseudomonadati</taxon>
        <taxon>Pseudomonadota</taxon>
        <taxon>Betaproteobacteria</taxon>
        <taxon>Burkholderiales</taxon>
        <taxon>Oxalobacteraceae</taxon>
        <taxon>Telluria group</taxon>
        <taxon>Pseudoduganella</taxon>
    </lineage>
</organism>
<dbReference type="RefSeq" id="WP_093553292.1">
    <property type="nucleotide sequence ID" value="NZ_FPBO01000002.1"/>
</dbReference>
<name>A0A1I7FMB8_9BURK</name>
<gene>
    <name evidence="1" type="ORF">SAMN05216552_1002139</name>
</gene>
<dbReference type="EMBL" id="FPBO01000002">
    <property type="protein sequence ID" value="SFU37176.1"/>
    <property type="molecule type" value="Genomic_DNA"/>
</dbReference>
<dbReference type="AlphaFoldDB" id="A0A1I7FMB8"/>
<sequence>MNTPAPPEPADDATAPSFAPSFVALHAESVWQVLREHPRALRQARQIVPAGPHLEMRVEADARTIFELNLALEAVDPGCGIVFAEAK</sequence>
<evidence type="ECO:0000313" key="2">
    <source>
        <dbReference type="Proteomes" id="UP000199391"/>
    </source>
</evidence>
<reference evidence="2" key="1">
    <citation type="submission" date="2016-10" db="EMBL/GenBank/DDBJ databases">
        <authorList>
            <person name="Varghese N."/>
            <person name="Submissions S."/>
        </authorList>
    </citation>
    <scope>NUCLEOTIDE SEQUENCE [LARGE SCALE GENOMIC DNA]</scope>
    <source>
        <strain evidence="2">CGMCC 1.11014</strain>
    </source>
</reference>
<evidence type="ECO:0000313" key="1">
    <source>
        <dbReference type="EMBL" id="SFU37176.1"/>
    </source>
</evidence>
<protein>
    <submittedName>
        <fullName evidence="1">Uncharacterized protein</fullName>
    </submittedName>
</protein>
<keyword evidence="2" id="KW-1185">Reference proteome</keyword>
<dbReference type="Proteomes" id="UP000199391">
    <property type="component" value="Unassembled WGS sequence"/>
</dbReference>
<proteinExistence type="predicted"/>
<dbReference type="STRING" id="1035707.SAMN05216552_1002139"/>
<accession>A0A1I7FMB8</accession>
<dbReference type="OrthoDB" id="9959782at2"/>